<dbReference type="Proteomes" id="UP001231370">
    <property type="component" value="Unassembled WGS sequence"/>
</dbReference>
<keyword evidence="3" id="KW-1185">Reference proteome</keyword>
<dbReference type="Pfam" id="PF01764">
    <property type="entry name" value="Lipase_3"/>
    <property type="match status" value="1"/>
</dbReference>
<reference evidence="2 3" key="1">
    <citation type="submission" date="2023-01" db="EMBL/GenBank/DDBJ databases">
        <title>Novel diversity within Roseofilum (Cyanobacteria; Desertifilaceae) from marine benthic mats with descriptions of four novel species.</title>
        <authorList>
            <person name="Wang Y."/>
            <person name="Berthold D.E."/>
            <person name="Hu J."/>
            <person name="Lefler F.W."/>
            <person name="Laughinghouse H.D. IV."/>
        </authorList>
    </citation>
    <scope>NUCLEOTIDE SEQUENCE [LARGE SCALE GENOMIC DNA]</scope>
    <source>
        <strain evidence="2 3">BLCC-M91</strain>
    </source>
</reference>
<dbReference type="RefSeq" id="WP_283762497.1">
    <property type="nucleotide sequence ID" value="NZ_JAQPOK010000079.1"/>
</dbReference>
<sequence>MSGQYNWQQKVLAHIWFTYCLAIPKAHFGSQEYLQKFATKAIKTYCADAQIRKLIGTWQLTWGCAIYQNNTKVSSSNVNDHTMYVAKNTDNTEIDQYVIAIAGTSPFSLQNILLENVNVGNATPWNAGQPWKSGETINQDNGQPAVSAGMCKALKDLTTQMWDGNLLLLDYLKQVTSQASKPVEITVAGHSLGGAMAPSLALLLVDRQAEWDEKKTATVKVVALAGFSPGNEAFANYYDATLGDKTDRLWNQSDIVPNLWEIDGMRKIPGIYEPELPSNIAISVLLKRLEQFSQAQNYTQIKRSVPGFPSTFNPSFEIENILKKNVVLDQNVVLDMCAEFLAYPVLLQIKGMPFLSDDLESNLTTLFKAFSNDIKEVFDDLIANDTNTEDALKERLSASITEFTGIEVNLFFVPVSDRLQQLFSREEIFSLINYVLQLLYHHTVRYSEYYGYTEVDRRREELTAQVAAQLEQEEAKIQPENTVIVNYGSAKKDDVDDLLRGEGKLLKGMSGIMERLKQSGHVSKSAQPVIFLVQKKKD</sequence>
<dbReference type="InterPro" id="IPR045680">
    <property type="entry name" value="DUF6200"/>
</dbReference>
<comment type="caution">
    <text evidence="2">The sequence shown here is derived from an EMBL/GenBank/DDBJ whole genome shotgun (WGS) entry which is preliminary data.</text>
</comment>
<proteinExistence type="predicted"/>
<evidence type="ECO:0000313" key="3">
    <source>
        <dbReference type="Proteomes" id="UP001231370"/>
    </source>
</evidence>
<dbReference type="EMBL" id="JAQPOK010000079">
    <property type="protein sequence ID" value="MDJ1179187.1"/>
    <property type="molecule type" value="Genomic_DNA"/>
</dbReference>
<dbReference type="InterPro" id="IPR029058">
    <property type="entry name" value="AB_hydrolase_fold"/>
</dbReference>
<feature type="domain" description="Fungal lipase-type" evidence="1">
    <location>
        <begin position="141"/>
        <end position="259"/>
    </location>
</feature>
<protein>
    <recommendedName>
        <fullName evidence="1">Fungal lipase-type domain-containing protein</fullName>
    </recommendedName>
</protein>
<accession>A0ABT7BJ18</accession>
<organism evidence="2 3">
    <name type="scientific">Roseofilum halophilum BLCC-M91</name>
    <dbReference type="NCBI Taxonomy" id="3022259"/>
    <lineage>
        <taxon>Bacteria</taxon>
        <taxon>Bacillati</taxon>
        <taxon>Cyanobacteriota</taxon>
        <taxon>Cyanophyceae</taxon>
        <taxon>Desertifilales</taxon>
        <taxon>Desertifilaceae</taxon>
        <taxon>Roseofilum</taxon>
        <taxon>Roseofilum halophilum</taxon>
    </lineage>
</organism>
<dbReference type="PANTHER" id="PTHR45856">
    <property type="entry name" value="ALPHA/BETA-HYDROLASES SUPERFAMILY PROTEIN"/>
    <property type="match status" value="1"/>
</dbReference>
<dbReference type="InterPro" id="IPR051218">
    <property type="entry name" value="Sec_MonoDiacylglyc_Lipase"/>
</dbReference>
<dbReference type="PANTHER" id="PTHR45856:SF24">
    <property type="entry name" value="FUNGAL LIPASE-LIKE DOMAIN-CONTAINING PROTEIN"/>
    <property type="match status" value="1"/>
</dbReference>
<evidence type="ECO:0000313" key="2">
    <source>
        <dbReference type="EMBL" id="MDJ1179187.1"/>
    </source>
</evidence>
<evidence type="ECO:0000259" key="1">
    <source>
        <dbReference type="Pfam" id="PF01764"/>
    </source>
</evidence>
<dbReference type="Pfam" id="PF19702">
    <property type="entry name" value="DUF6200"/>
    <property type="match status" value="1"/>
</dbReference>
<dbReference type="InterPro" id="IPR002921">
    <property type="entry name" value="Fungal_lipase-type"/>
</dbReference>
<gene>
    <name evidence="2" type="ORF">PJF56_09945</name>
</gene>
<dbReference type="SUPFAM" id="SSF53474">
    <property type="entry name" value="alpha/beta-Hydrolases"/>
    <property type="match status" value="1"/>
</dbReference>
<name>A0ABT7BJ18_9CYAN</name>
<dbReference type="Gene3D" id="3.40.50.1820">
    <property type="entry name" value="alpha/beta hydrolase"/>
    <property type="match status" value="1"/>
</dbReference>